<sequence>MVEAVHHDARRMINLGFLGTILVSIQSTSAKTTLRIPVIPNLASLAGMPRAHEVHAYTKNASVNIQGYVPSLATTNFATHPD</sequence>
<name>A0ACB8TRH7_9APHY</name>
<proteinExistence type="predicted"/>
<comment type="caution">
    <text evidence="1">The sequence shown here is derived from an EMBL/GenBank/DDBJ whole genome shotgun (WGS) entry which is preliminary data.</text>
</comment>
<evidence type="ECO:0000313" key="2">
    <source>
        <dbReference type="Proteomes" id="UP001055072"/>
    </source>
</evidence>
<gene>
    <name evidence="1" type="ORF">BDY19DRAFT_970793</name>
</gene>
<organism evidence="1 2">
    <name type="scientific">Irpex rosettiformis</name>
    <dbReference type="NCBI Taxonomy" id="378272"/>
    <lineage>
        <taxon>Eukaryota</taxon>
        <taxon>Fungi</taxon>
        <taxon>Dikarya</taxon>
        <taxon>Basidiomycota</taxon>
        <taxon>Agaricomycotina</taxon>
        <taxon>Agaricomycetes</taxon>
        <taxon>Polyporales</taxon>
        <taxon>Irpicaceae</taxon>
        <taxon>Irpex</taxon>
    </lineage>
</organism>
<dbReference type="EMBL" id="MU274941">
    <property type="protein sequence ID" value="KAI0084536.1"/>
    <property type="molecule type" value="Genomic_DNA"/>
</dbReference>
<protein>
    <submittedName>
        <fullName evidence="1">Uncharacterized protein</fullName>
    </submittedName>
</protein>
<evidence type="ECO:0000313" key="1">
    <source>
        <dbReference type="EMBL" id="KAI0084536.1"/>
    </source>
</evidence>
<reference evidence="1" key="1">
    <citation type="journal article" date="2021" name="Environ. Microbiol.">
        <title>Gene family expansions and transcriptome signatures uncover fungal adaptations to wood decay.</title>
        <authorList>
            <person name="Hage H."/>
            <person name="Miyauchi S."/>
            <person name="Viragh M."/>
            <person name="Drula E."/>
            <person name="Min B."/>
            <person name="Chaduli D."/>
            <person name="Navarro D."/>
            <person name="Favel A."/>
            <person name="Norest M."/>
            <person name="Lesage-Meessen L."/>
            <person name="Balint B."/>
            <person name="Merenyi Z."/>
            <person name="de Eugenio L."/>
            <person name="Morin E."/>
            <person name="Martinez A.T."/>
            <person name="Baldrian P."/>
            <person name="Stursova M."/>
            <person name="Martinez M.J."/>
            <person name="Novotny C."/>
            <person name="Magnuson J.K."/>
            <person name="Spatafora J.W."/>
            <person name="Maurice S."/>
            <person name="Pangilinan J."/>
            <person name="Andreopoulos W."/>
            <person name="LaButti K."/>
            <person name="Hundley H."/>
            <person name="Na H."/>
            <person name="Kuo A."/>
            <person name="Barry K."/>
            <person name="Lipzen A."/>
            <person name="Henrissat B."/>
            <person name="Riley R."/>
            <person name="Ahrendt S."/>
            <person name="Nagy L.G."/>
            <person name="Grigoriev I.V."/>
            <person name="Martin F."/>
            <person name="Rosso M.N."/>
        </authorList>
    </citation>
    <scope>NUCLEOTIDE SEQUENCE</scope>
    <source>
        <strain evidence="1">CBS 384.51</strain>
    </source>
</reference>
<keyword evidence="2" id="KW-1185">Reference proteome</keyword>
<dbReference type="Proteomes" id="UP001055072">
    <property type="component" value="Unassembled WGS sequence"/>
</dbReference>
<accession>A0ACB8TRH7</accession>